<evidence type="ECO:0000313" key="5">
    <source>
        <dbReference type="EMBL" id="MBY8822055.1"/>
    </source>
</evidence>
<reference evidence="5 6" key="1">
    <citation type="submission" date="2021-08" db="EMBL/GenBank/DDBJ databases">
        <authorList>
            <person name="Tuo L."/>
        </authorList>
    </citation>
    <scope>NUCLEOTIDE SEQUENCE [LARGE SCALE GENOMIC DNA]</scope>
    <source>
        <strain evidence="5 6">JCM 31229</strain>
    </source>
</reference>
<dbReference type="PANTHER" id="PTHR45024:SF2">
    <property type="entry name" value="SCP2 DOMAIN-CONTAINING PROTEIN"/>
    <property type="match status" value="1"/>
</dbReference>
<dbReference type="Pfam" id="PF00106">
    <property type="entry name" value="adh_short"/>
    <property type="match status" value="1"/>
</dbReference>
<dbReference type="SMART" id="SM00822">
    <property type="entry name" value="PKS_KR"/>
    <property type="match status" value="1"/>
</dbReference>
<dbReference type="EMBL" id="JAINVV010000004">
    <property type="protein sequence ID" value="MBY8822055.1"/>
    <property type="molecule type" value="Genomic_DNA"/>
</dbReference>
<name>A0ABS7PL69_9SPHN</name>
<comment type="similarity">
    <text evidence="1 3">Belongs to the short-chain dehydrogenases/reductases (SDR) family.</text>
</comment>
<dbReference type="Gene3D" id="3.40.50.720">
    <property type="entry name" value="NAD(P)-binding Rossmann-like Domain"/>
    <property type="match status" value="1"/>
</dbReference>
<proteinExistence type="inferred from homology"/>
<dbReference type="InterPro" id="IPR036291">
    <property type="entry name" value="NAD(P)-bd_dom_sf"/>
</dbReference>
<feature type="domain" description="Ketoreductase" evidence="4">
    <location>
        <begin position="7"/>
        <end position="201"/>
    </location>
</feature>
<evidence type="ECO:0000256" key="3">
    <source>
        <dbReference type="RuleBase" id="RU000363"/>
    </source>
</evidence>
<evidence type="ECO:0000256" key="2">
    <source>
        <dbReference type="ARBA" id="ARBA00023002"/>
    </source>
</evidence>
<comment type="caution">
    <text evidence="5">The sequence shown here is derived from an EMBL/GenBank/DDBJ whole genome shotgun (WGS) entry which is preliminary data.</text>
</comment>
<gene>
    <name evidence="5" type="ORF">K7G82_07115</name>
</gene>
<dbReference type="InterPro" id="IPR057326">
    <property type="entry name" value="KR_dom"/>
</dbReference>
<evidence type="ECO:0000256" key="1">
    <source>
        <dbReference type="ARBA" id="ARBA00006484"/>
    </source>
</evidence>
<evidence type="ECO:0000313" key="6">
    <source>
        <dbReference type="Proteomes" id="UP000706039"/>
    </source>
</evidence>
<keyword evidence="6" id="KW-1185">Reference proteome</keyword>
<sequence length="299" mass="30405">MDDDIGRVVIVTGAGKGLGAAFARAWGRQGARVIVNNRARAGEPSSAEAVAAEIRAAGGDAVADTHAVDAPGAADAILRTALDAYGRIDAVILNAGISGPAAKLGALVEADLRALMETNFFATVALAQAAMPHLEASPAGRLLFVSSAAGLHGVRGRSPYAASKGAVNAFALTIADEMRRSTVRTNVICPYAATAMTVADGEPSDPLMAPGNAAAMALHLTSAACDLNGQILMAGGRRFRRARVMEAPGASAPDTDPAWIAANIAAIGDMADAREFVGAEAAFADLYADARRDSQKGRA</sequence>
<evidence type="ECO:0000259" key="4">
    <source>
        <dbReference type="SMART" id="SM00822"/>
    </source>
</evidence>
<protein>
    <submittedName>
        <fullName evidence="5">SDR family NAD(P)-dependent oxidoreductase</fullName>
    </submittedName>
</protein>
<dbReference type="InterPro" id="IPR051687">
    <property type="entry name" value="Peroxisomal_Beta-Oxidation"/>
</dbReference>
<dbReference type="Proteomes" id="UP000706039">
    <property type="component" value="Unassembled WGS sequence"/>
</dbReference>
<dbReference type="PROSITE" id="PS00061">
    <property type="entry name" value="ADH_SHORT"/>
    <property type="match status" value="1"/>
</dbReference>
<organism evidence="5 6">
    <name type="scientific">Sphingomonas colocasiae</name>
    <dbReference type="NCBI Taxonomy" id="1848973"/>
    <lineage>
        <taxon>Bacteria</taxon>
        <taxon>Pseudomonadati</taxon>
        <taxon>Pseudomonadota</taxon>
        <taxon>Alphaproteobacteria</taxon>
        <taxon>Sphingomonadales</taxon>
        <taxon>Sphingomonadaceae</taxon>
        <taxon>Sphingomonas</taxon>
    </lineage>
</organism>
<dbReference type="PANTHER" id="PTHR45024">
    <property type="entry name" value="DEHYDROGENASES, SHORT CHAIN"/>
    <property type="match status" value="1"/>
</dbReference>
<dbReference type="InterPro" id="IPR020904">
    <property type="entry name" value="Sc_DH/Rdtase_CS"/>
</dbReference>
<dbReference type="InterPro" id="IPR002347">
    <property type="entry name" value="SDR_fam"/>
</dbReference>
<dbReference type="PRINTS" id="PR00081">
    <property type="entry name" value="GDHRDH"/>
</dbReference>
<keyword evidence="2" id="KW-0560">Oxidoreductase</keyword>
<dbReference type="PRINTS" id="PR00080">
    <property type="entry name" value="SDRFAMILY"/>
</dbReference>
<accession>A0ABS7PL69</accession>
<dbReference type="RefSeq" id="WP_222989168.1">
    <property type="nucleotide sequence ID" value="NZ_JAINVV010000004.1"/>
</dbReference>
<dbReference type="SUPFAM" id="SSF51735">
    <property type="entry name" value="NAD(P)-binding Rossmann-fold domains"/>
    <property type="match status" value="1"/>
</dbReference>